<feature type="region of interest" description="Disordered" evidence="6">
    <location>
        <begin position="378"/>
        <end position="399"/>
    </location>
</feature>
<gene>
    <name evidence="9" type="ORF">PG994_013381</name>
</gene>
<evidence type="ECO:0000256" key="6">
    <source>
        <dbReference type="SAM" id="MobiDB-lite"/>
    </source>
</evidence>
<keyword evidence="2 7" id="KW-0812">Transmembrane</keyword>
<dbReference type="InterPro" id="IPR049326">
    <property type="entry name" value="Rhodopsin_dom_fungi"/>
</dbReference>
<dbReference type="RefSeq" id="XP_066709751.1">
    <property type="nucleotide sequence ID" value="XM_066864790.1"/>
</dbReference>
<evidence type="ECO:0000313" key="10">
    <source>
        <dbReference type="Proteomes" id="UP001480595"/>
    </source>
</evidence>
<feature type="transmembrane region" description="Helical" evidence="7">
    <location>
        <begin position="30"/>
        <end position="51"/>
    </location>
</feature>
<feature type="transmembrane region" description="Helical" evidence="7">
    <location>
        <begin position="101"/>
        <end position="126"/>
    </location>
</feature>
<dbReference type="Pfam" id="PF20684">
    <property type="entry name" value="Fung_rhodopsin"/>
    <property type="match status" value="1"/>
</dbReference>
<evidence type="ECO:0000313" key="9">
    <source>
        <dbReference type="EMBL" id="KAK8042898.1"/>
    </source>
</evidence>
<sequence>MKDDYLDTTPARPPPPGVESNFDNPESHSYQLVIVIAVMTALLVLFTVGRVYTRLRVTKSWGADDPMVNSVLVRSANTLIKCAFFVFYLRLFGTKDHIRTMIWAGIVVVVAFYIAWLISYLVCAVPGKGGYLDPGYQKQMANIPTKLITAAAYVSVFSDLYILFIPMHQIPNLGLSYKRKWGISFIFLTGLLATTAGVINIIFRHNHSILDFTDITWAGQYVRKLLGGLRLVFFPDQIRIDNTKTRNPSLCECNLGMVGLCMPVLLALFVGRITAFGQSLGSWVNLRKAQRHGAGDSASNLSPSDGNESSPESAPEIISKQISDPKLGGMRKFICNLHRSRAQNSELDIRNNTTVMSTFNDLTSADLSYHVQLKALHPTQSANSRSKKGEKQGYLEKLR</sequence>
<name>A0ABR1T8H0_9PEZI</name>
<evidence type="ECO:0000256" key="4">
    <source>
        <dbReference type="ARBA" id="ARBA00023136"/>
    </source>
</evidence>
<comment type="similarity">
    <text evidence="5">Belongs to the SAT4 family.</text>
</comment>
<dbReference type="Proteomes" id="UP001480595">
    <property type="component" value="Unassembled WGS sequence"/>
</dbReference>
<feature type="compositionally biased region" description="Polar residues" evidence="6">
    <location>
        <begin position="297"/>
        <end position="307"/>
    </location>
</feature>
<keyword evidence="10" id="KW-1185">Reference proteome</keyword>
<dbReference type="PANTHER" id="PTHR33048:SF158">
    <property type="entry name" value="MEMBRANE PROTEIN PTH11-LIKE, PUTATIVE-RELATED"/>
    <property type="match status" value="1"/>
</dbReference>
<dbReference type="PANTHER" id="PTHR33048">
    <property type="entry name" value="PTH11-LIKE INTEGRAL MEMBRANE PROTEIN (AFU_ORTHOLOGUE AFUA_5G11245)"/>
    <property type="match status" value="1"/>
</dbReference>
<dbReference type="EMBL" id="JAQQWL010000013">
    <property type="protein sequence ID" value="KAK8042898.1"/>
    <property type="molecule type" value="Genomic_DNA"/>
</dbReference>
<feature type="compositionally biased region" description="Low complexity" evidence="6">
    <location>
        <begin position="308"/>
        <end position="319"/>
    </location>
</feature>
<organism evidence="9 10">
    <name type="scientific">Apiospora phragmitis</name>
    <dbReference type="NCBI Taxonomy" id="2905665"/>
    <lineage>
        <taxon>Eukaryota</taxon>
        <taxon>Fungi</taxon>
        <taxon>Dikarya</taxon>
        <taxon>Ascomycota</taxon>
        <taxon>Pezizomycotina</taxon>
        <taxon>Sordariomycetes</taxon>
        <taxon>Xylariomycetidae</taxon>
        <taxon>Amphisphaeriales</taxon>
        <taxon>Apiosporaceae</taxon>
        <taxon>Apiospora</taxon>
    </lineage>
</organism>
<reference evidence="9 10" key="1">
    <citation type="submission" date="2023-01" db="EMBL/GenBank/DDBJ databases">
        <title>Analysis of 21 Apiospora genomes using comparative genomics revels a genus with tremendous synthesis potential of carbohydrate active enzymes and secondary metabolites.</title>
        <authorList>
            <person name="Sorensen T."/>
        </authorList>
    </citation>
    <scope>NUCLEOTIDE SEQUENCE [LARGE SCALE GENOMIC DNA]</scope>
    <source>
        <strain evidence="9 10">CBS 135458</strain>
    </source>
</reference>
<keyword evidence="3 7" id="KW-1133">Transmembrane helix</keyword>
<feature type="region of interest" description="Disordered" evidence="6">
    <location>
        <begin position="1"/>
        <end position="20"/>
    </location>
</feature>
<proteinExistence type="inferred from homology"/>
<evidence type="ECO:0000259" key="8">
    <source>
        <dbReference type="Pfam" id="PF20684"/>
    </source>
</evidence>
<comment type="caution">
    <text evidence="9">The sequence shown here is derived from an EMBL/GenBank/DDBJ whole genome shotgun (WGS) entry which is preliminary data.</text>
</comment>
<evidence type="ECO:0000256" key="7">
    <source>
        <dbReference type="SAM" id="Phobius"/>
    </source>
</evidence>
<comment type="subcellular location">
    <subcellularLocation>
        <location evidence="1">Membrane</location>
        <topology evidence="1">Multi-pass membrane protein</topology>
    </subcellularLocation>
</comment>
<keyword evidence="4 7" id="KW-0472">Membrane</keyword>
<feature type="region of interest" description="Disordered" evidence="6">
    <location>
        <begin position="294"/>
        <end position="321"/>
    </location>
</feature>
<evidence type="ECO:0000256" key="3">
    <source>
        <dbReference type="ARBA" id="ARBA00022989"/>
    </source>
</evidence>
<feature type="transmembrane region" description="Helical" evidence="7">
    <location>
        <begin position="71"/>
        <end position="89"/>
    </location>
</feature>
<feature type="domain" description="Rhodopsin" evidence="8">
    <location>
        <begin position="42"/>
        <end position="269"/>
    </location>
</feature>
<accession>A0ABR1T8H0</accession>
<feature type="compositionally biased region" description="Basic and acidic residues" evidence="6">
    <location>
        <begin position="387"/>
        <end position="399"/>
    </location>
</feature>
<evidence type="ECO:0000256" key="2">
    <source>
        <dbReference type="ARBA" id="ARBA00022692"/>
    </source>
</evidence>
<protein>
    <recommendedName>
        <fullName evidence="8">Rhodopsin domain-containing protein</fullName>
    </recommendedName>
</protein>
<evidence type="ECO:0000256" key="5">
    <source>
        <dbReference type="ARBA" id="ARBA00038359"/>
    </source>
</evidence>
<feature type="transmembrane region" description="Helical" evidence="7">
    <location>
        <begin position="147"/>
        <end position="169"/>
    </location>
</feature>
<dbReference type="GeneID" id="92097853"/>
<dbReference type="InterPro" id="IPR052337">
    <property type="entry name" value="SAT4-like"/>
</dbReference>
<feature type="transmembrane region" description="Helical" evidence="7">
    <location>
        <begin position="181"/>
        <end position="203"/>
    </location>
</feature>
<evidence type="ECO:0000256" key="1">
    <source>
        <dbReference type="ARBA" id="ARBA00004141"/>
    </source>
</evidence>